<keyword evidence="1" id="KW-0175">Coiled coil</keyword>
<dbReference type="Pfam" id="PF08477">
    <property type="entry name" value="Roc"/>
    <property type="match status" value="1"/>
</dbReference>
<evidence type="ECO:0000313" key="3">
    <source>
        <dbReference type="Proteomes" id="UP000683360"/>
    </source>
</evidence>
<dbReference type="SUPFAM" id="SSF52540">
    <property type="entry name" value="P-loop containing nucleoside triphosphate hydrolases"/>
    <property type="match status" value="1"/>
</dbReference>
<protein>
    <submittedName>
        <fullName evidence="2">Uncharacterized protein</fullName>
    </submittedName>
</protein>
<comment type="caution">
    <text evidence="2">The sequence shown here is derived from an EMBL/GenBank/DDBJ whole genome shotgun (WGS) entry which is preliminary data.</text>
</comment>
<dbReference type="PRINTS" id="PR00449">
    <property type="entry name" value="RASTRNSFRMNG"/>
</dbReference>
<evidence type="ECO:0000313" key="2">
    <source>
        <dbReference type="EMBL" id="CAG2192063.1"/>
    </source>
</evidence>
<dbReference type="Gene3D" id="3.40.50.300">
    <property type="entry name" value="P-loop containing nucleotide triphosphate hydrolases"/>
    <property type="match status" value="1"/>
</dbReference>
<organism evidence="2 3">
    <name type="scientific">Mytilus edulis</name>
    <name type="common">Blue mussel</name>
    <dbReference type="NCBI Taxonomy" id="6550"/>
    <lineage>
        <taxon>Eukaryota</taxon>
        <taxon>Metazoa</taxon>
        <taxon>Spiralia</taxon>
        <taxon>Lophotrochozoa</taxon>
        <taxon>Mollusca</taxon>
        <taxon>Bivalvia</taxon>
        <taxon>Autobranchia</taxon>
        <taxon>Pteriomorphia</taxon>
        <taxon>Mytilida</taxon>
        <taxon>Mytiloidea</taxon>
        <taxon>Mytilidae</taxon>
        <taxon>Mytilinae</taxon>
        <taxon>Mytilus</taxon>
    </lineage>
</organism>
<dbReference type="OrthoDB" id="10252328at2759"/>
<keyword evidence="3" id="KW-1185">Reference proteome</keyword>
<reference evidence="2" key="1">
    <citation type="submission" date="2021-03" db="EMBL/GenBank/DDBJ databases">
        <authorList>
            <person name="Bekaert M."/>
        </authorList>
    </citation>
    <scope>NUCLEOTIDE SEQUENCE</scope>
</reference>
<proteinExistence type="predicted"/>
<feature type="coiled-coil region" evidence="1">
    <location>
        <begin position="195"/>
        <end position="222"/>
    </location>
</feature>
<dbReference type="InterPro" id="IPR027417">
    <property type="entry name" value="P-loop_NTPase"/>
</dbReference>
<name>A0A8S3Q6I2_MYTED</name>
<dbReference type="EMBL" id="CAJPWZ010000377">
    <property type="protein sequence ID" value="CAG2192063.1"/>
    <property type="molecule type" value="Genomic_DNA"/>
</dbReference>
<dbReference type="Proteomes" id="UP000683360">
    <property type="component" value="Unassembled WGS sequence"/>
</dbReference>
<dbReference type="AlphaFoldDB" id="A0A8S3Q6I2"/>
<gene>
    <name evidence="2" type="ORF">MEDL_7249</name>
</gene>
<evidence type="ECO:0000256" key="1">
    <source>
        <dbReference type="SAM" id="Coils"/>
    </source>
</evidence>
<sequence length="229" mass="26367">MDIKGSNVLMEAISFGEEVRRFVRIHVIGKEGVGKSCLVRRLLGQKTDDIKSTDGIDILRKCQIRTVDGKWIIGKVIDYDITEKISQEMEAIFSEVEKEKDKRDSEGLVECGIWDFAGQKDYYVTHQTFLTPHAIYLLVVNLKEDIHDIKARTNDENFDSIGVEERKLIYLAQFQRIIETKKSNHKRSVIFLSNTKSCEGDIDKLREKISEIAEEMAYFEEKLPLGGFN</sequence>
<accession>A0A8S3Q6I2</accession>